<organism evidence="7 8">
    <name type="scientific">Mameliella alba</name>
    <dbReference type="NCBI Taxonomy" id="561184"/>
    <lineage>
        <taxon>Bacteria</taxon>
        <taxon>Pseudomonadati</taxon>
        <taxon>Pseudomonadota</taxon>
        <taxon>Alphaproteobacteria</taxon>
        <taxon>Rhodobacterales</taxon>
        <taxon>Roseobacteraceae</taxon>
        <taxon>Mameliella</taxon>
    </lineage>
</organism>
<evidence type="ECO:0000256" key="5">
    <source>
        <dbReference type="SAM" id="SignalP"/>
    </source>
</evidence>
<protein>
    <submittedName>
        <fullName evidence="7">Peptide ABC transporter periplasmatic substrate-binding protein</fullName>
    </submittedName>
</protein>
<dbReference type="PANTHER" id="PTHR30290">
    <property type="entry name" value="PERIPLASMIC BINDING COMPONENT OF ABC TRANSPORTER"/>
    <property type="match status" value="1"/>
</dbReference>
<dbReference type="OrthoDB" id="9803988at2"/>
<dbReference type="Gene3D" id="3.10.105.10">
    <property type="entry name" value="Dipeptide-binding Protein, Domain 3"/>
    <property type="match status" value="1"/>
</dbReference>
<dbReference type="Gene3D" id="3.40.190.10">
    <property type="entry name" value="Periplasmic binding protein-like II"/>
    <property type="match status" value="1"/>
</dbReference>
<dbReference type="Proteomes" id="UP000030960">
    <property type="component" value="Unassembled WGS sequence"/>
</dbReference>
<dbReference type="GO" id="GO:0030288">
    <property type="term" value="C:outer membrane-bounded periplasmic space"/>
    <property type="evidence" value="ECO:0007669"/>
    <property type="project" value="UniProtKB-ARBA"/>
</dbReference>
<accession>A0A0B3S824</accession>
<evidence type="ECO:0000256" key="3">
    <source>
        <dbReference type="ARBA" id="ARBA00022448"/>
    </source>
</evidence>
<dbReference type="RefSeq" id="WP_043141386.1">
    <property type="nucleotide sequence ID" value="NZ_JSUQ01000009.1"/>
</dbReference>
<dbReference type="EMBL" id="JSUQ01000009">
    <property type="protein sequence ID" value="KHQ52831.1"/>
    <property type="molecule type" value="Genomic_DNA"/>
</dbReference>
<feature type="signal peptide" evidence="5">
    <location>
        <begin position="1"/>
        <end position="20"/>
    </location>
</feature>
<reference evidence="7 8" key="1">
    <citation type="submission" date="2014-10" db="EMBL/GenBank/DDBJ databases">
        <title>Genome sequence of Ponticoccus sp. strain UMTAT08 isolated from clonal culture of toxic dinoflagellate Alexandrium tamiyavanichii.</title>
        <authorList>
            <person name="Gan H.Y."/>
            <person name="Muhd D.-D."/>
            <person name="Mohd Noor M.E."/>
            <person name="Yeong Y.S."/>
            <person name="Usup G."/>
        </authorList>
    </citation>
    <scope>NUCLEOTIDE SEQUENCE [LARGE SCALE GENOMIC DNA]</scope>
    <source>
        <strain evidence="7 8">UMTAT08</strain>
    </source>
</reference>
<dbReference type="GO" id="GO:0043190">
    <property type="term" value="C:ATP-binding cassette (ABC) transporter complex"/>
    <property type="evidence" value="ECO:0007669"/>
    <property type="project" value="InterPro"/>
</dbReference>
<evidence type="ECO:0000256" key="2">
    <source>
        <dbReference type="ARBA" id="ARBA00005695"/>
    </source>
</evidence>
<dbReference type="GO" id="GO:0015833">
    <property type="term" value="P:peptide transport"/>
    <property type="evidence" value="ECO:0007669"/>
    <property type="project" value="TreeGrafter"/>
</dbReference>
<dbReference type="InterPro" id="IPR030678">
    <property type="entry name" value="Peptide/Ni-bd"/>
</dbReference>
<comment type="subcellular location">
    <subcellularLocation>
        <location evidence="1">Periplasm</location>
    </subcellularLocation>
</comment>
<dbReference type="PANTHER" id="PTHR30290:SF10">
    <property type="entry name" value="PERIPLASMIC OLIGOPEPTIDE-BINDING PROTEIN-RELATED"/>
    <property type="match status" value="1"/>
</dbReference>
<name>A0A0B3S824_9RHOB</name>
<dbReference type="InterPro" id="IPR000914">
    <property type="entry name" value="SBP_5_dom"/>
</dbReference>
<dbReference type="GO" id="GO:1904680">
    <property type="term" value="F:peptide transmembrane transporter activity"/>
    <property type="evidence" value="ECO:0007669"/>
    <property type="project" value="TreeGrafter"/>
</dbReference>
<dbReference type="PATRIC" id="fig|1515334.3.peg.2391"/>
<comment type="caution">
    <text evidence="7">The sequence shown here is derived from an EMBL/GenBank/DDBJ whole genome shotgun (WGS) entry which is preliminary data.</text>
</comment>
<proteinExistence type="inferred from homology"/>
<dbReference type="AlphaFoldDB" id="A0A0B3S824"/>
<feature type="chain" id="PRO_5002082973" evidence="5">
    <location>
        <begin position="21"/>
        <end position="519"/>
    </location>
</feature>
<dbReference type="SUPFAM" id="SSF53850">
    <property type="entry name" value="Periplasmic binding protein-like II"/>
    <property type="match status" value="1"/>
</dbReference>
<dbReference type="InterPro" id="IPR039424">
    <property type="entry name" value="SBP_5"/>
</dbReference>
<evidence type="ECO:0000313" key="7">
    <source>
        <dbReference type="EMBL" id="KHQ52831.1"/>
    </source>
</evidence>
<gene>
    <name evidence="7" type="ORF">OA50_02374</name>
</gene>
<evidence type="ECO:0000313" key="8">
    <source>
        <dbReference type="Proteomes" id="UP000030960"/>
    </source>
</evidence>
<keyword evidence="4 5" id="KW-0732">Signal</keyword>
<feature type="domain" description="Solute-binding protein family 5" evidence="6">
    <location>
        <begin position="68"/>
        <end position="434"/>
    </location>
</feature>
<evidence type="ECO:0000256" key="1">
    <source>
        <dbReference type="ARBA" id="ARBA00004418"/>
    </source>
</evidence>
<dbReference type="CDD" id="cd08512">
    <property type="entry name" value="PBP2_NikA_DppA_OppA_like_7"/>
    <property type="match status" value="1"/>
</dbReference>
<dbReference type="STRING" id="561184.SAMN05216376_1178"/>
<dbReference type="PIRSF" id="PIRSF002741">
    <property type="entry name" value="MppA"/>
    <property type="match status" value="1"/>
</dbReference>
<comment type="similarity">
    <text evidence="2">Belongs to the bacterial solute-binding protein 5 family.</text>
</comment>
<evidence type="ECO:0000256" key="4">
    <source>
        <dbReference type="ARBA" id="ARBA00022729"/>
    </source>
</evidence>
<keyword evidence="8" id="KW-1185">Reference proteome</keyword>
<dbReference type="Pfam" id="PF00496">
    <property type="entry name" value="SBP_bac_5"/>
    <property type="match status" value="1"/>
</dbReference>
<keyword evidence="3" id="KW-0813">Transport</keyword>
<sequence length="519" mass="57224">MKNLLAATALAALTALPAAAQDDKVAITVNAVQIFGTIDPAKINDYTEYMAAVNLYDALTTVDAAGNVIPQLAESWDISDDSLTYTFHLKDGATFSDGTPVDAQDILYSIRRLLAINEGPSYLFSDLIDAESLTAPDDRTVVITLNKVYAPFISITPLLLAVNEEAVQTNGDDPWGETFLAETPAGAGPYTLSSWDRGAQMTLARNKAYHGGWPNARPIDEVRFVVTRDEATVRALAQRGDLGISSQYQSTETYEGIAKLDDYVTLTTPTATGLYIKLNNQVPPTDDVHVRRAIAMAMDYATVREVIYPGAPLRGPLSDIFAAAVPEDAAEPVFDIAAAQAELAKSKYAGQGPIQLTHTYVSKTAFEEEIALLLKSTLDMIGFDVTIQPEPWNRITDLATSVETTPHTTQVFYGPTYPSPDSVFYVQYASSAAGNWASMDWVQDPEIDRLIEVSRAETDTAKRNGIYQDIYRKLVDDQRSVWLLAQERRFSVHKCLKGYEWVPMQSWDFDFSRMSWSCE</sequence>
<evidence type="ECO:0000259" key="6">
    <source>
        <dbReference type="Pfam" id="PF00496"/>
    </source>
</evidence>